<evidence type="ECO:0000256" key="2">
    <source>
        <dbReference type="ARBA" id="ARBA00023002"/>
    </source>
</evidence>
<dbReference type="InterPro" id="IPR016162">
    <property type="entry name" value="Ald_DH_N"/>
</dbReference>
<feature type="domain" description="Aldehyde dehydrogenase" evidence="3">
    <location>
        <begin position="13"/>
        <end position="472"/>
    </location>
</feature>
<dbReference type="CDD" id="cd07103">
    <property type="entry name" value="ALDH_F5_SSADH_GabD"/>
    <property type="match status" value="1"/>
</dbReference>
<dbReference type="PANTHER" id="PTHR43353:SF5">
    <property type="entry name" value="SUCCINATE-SEMIALDEHYDE DEHYDROGENASE, MITOCHONDRIAL"/>
    <property type="match status" value="1"/>
</dbReference>
<dbReference type="EMBL" id="FZQB01000023">
    <property type="protein sequence ID" value="SNT76650.1"/>
    <property type="molecule type" value="Genomic_DNA"/>
</dbReference>
<dbReference type="InterPro" id="IPR015590">
    <property type="entry name" value="Aldehyde_DH_dom"/>
</dbReference>
<sequence>MLTDTKLFINGAWRPASDGARNEVHDPATGEVSGHHAVATREDMLEAVSAAERAFPLWRDTPAMERAAIMKRAAALLRERAAEVAAILTLEMGKPIAEAETELRSSADILDWFAEEARRVYGRVIPPRSPDVMQLALKQPVGPVAAFTPWNFPVSQLVRKVGPALAAGCTVVAKPPEDAPASPAAIAEVLSEAGLPAGVLNLLYGNPPDISNFLIPHPAIRKVSFTGSVPVGKQLASLAGRHMKRITMELGGHSPVLVFDDADIEDAARSIAAFKFRNAGQVCISPTRILVQRGIYDRFVRQLRKEVDKIVTGPGIDPATVMGPLVSQRRIEAVGTLIDEAVSEGATLLTGGERMDHSGFFYRPTLLENVPVKARILNEEPFGPVALLAQFDTIEEAVTEANRLAYGLAAYAYTTSIRISQILQNQVETGMLAINHTALGLPELPLGGVKDSGFGSEGGSEAVETYLFTKLVTQKS</sequence>
<evidence type="ECO:0000313" key="5">
    <source>
        <dbReference type="Proteomes" id="UP000198307"/>
    </source>
</evidence>
<name>A0A239Q2I8_9RHOB</name>
<comment type="similarity">
    <text evidence="1">Belongs to the aldehyde dehydrogenase family.</text>
</comment>
<dbReference type="InterPro" id="IPR050740">
    <property type="entry name" value="Aldehyde_DH_Superfamily"/>
</dbReference>
<dbReference type="PANTHER" id="PTHR43353">
    <property type="entry name" value="SUCCINATE-SEMIALDEHYDE DEHYDROGENASE, MITOCHONDRIAL"/>
    <property type="match status" value="1"/>
</dbReference>
<evidence type="ECO:0000259" key="3">
    <source>
        <dbReference type="Pfam" id="PF00171"/>
    </source>
</evidence>
<dbReference type="Pfam" id="PF00171">
    <property type="entry name" value="Aldedh"/>
    <property type="match status" value="1"/>
</dbReference>
<accession>A0A239Q2I8</accession>
<dbReference type="FunFam" id="3.40.309.10:FF:000009">
    <property type="entry name" value="Aldehyde dehydrogenase A"/>
    <property type="match status" value="1"/>
</dbReference>
<dbReference type="FunFam" id="3.40.605.10:FF:000033">
    <property type="entry name" value="NAD-dependent succinate-semialdehyde dehydrogenase"/>
    <property type="match status" value="1"/>
</dbReference>
<organism evidence="4 5">
    <name type="scientific">Paracoccus seriniphilus</name>
    <dbReference type="NCBI Taxonomy" id="184748"/>
    <lineage>
        <taxon>Bacteria</taxon>
        <taxon>Pseudomonadati</taxon>
        <taxon>Pseudomonadota</taxon>
        <taxon>Alphaproteobacteria</taxon>
        <taxon>Rhodobacterales</taxon>
        <taxon>Paracoccaceae</taxon>
        <taxon>Paracoccus</taxon>
    </lineage>
</organism>
<gene>
    <name evidence="4" type="ORF">SAMN05444959_12345</name>
</gene>
<dbReference type="GO" id="GO:0016620">
    <property type="term" value="F:oxidoreductase activity, acting on the aldehyde or oxo group of donors, NAD or NADP as acceptor"/>
    <property type="evidence" value="ECO:0007669"/>
    <property type="project" value="InterPro"/>
</dbReference>
<dbReference type="Proteomes" id="UP000198307">
    <property type="component" value="Unassembled WGS sequence"/>
</dbReference>
<dbReference type="Gene3D" id="3.40.309.10">
    <property type="entry name" value="Aldehyde Dehydrogenase, Chain A, domain 2"/>
    <property type="match status" value="1"/>
</dbReference>
<dbReference type="InterPro" id="IPR016163">
    <property type="entry name" value="Ald_DH_C"/>
</dbReference>
<dbReference type="OrthoDB" id="9812625at2"/>
<protein>
    <submittedName>
        <fullName evidence="4">Succinate semialdehyde dehydrogenase</fullName>
    </submittedName>
</protein>
<keyword evidence="5" id="KW-1185">Reference proteome</keyword>
<evidence type="ECO:0000256" key="1">
    <source>
        <dbReference type="ARBA" id="ARBA00009986"/>
    </source>
</evidence>
<evidence type="ECO:0000313" key="4">
    <source>
        <dbReference type="EMBL" id="SNT76650.1"/>
    </source>
</evidence>
<dbReference type="InterPro" id="IPR016161">
    <property type="entry name" value="Ald_DH/histidinol_DH"/>
</dbReference>
<dbReference type="RefSeq" id="WP_089345941.1">
    <property type="nucleotide sequence ID" value="NZ_CP067130.1"/>
</dbReference>
<dbReference type="SUPFAM" id="SSF53720">
    <property type="entry name" value="ALDH-like"/>
    <property type="match status" value="1"/>
</dbReference>
<dbReference type="AlphaFoldDB" id="A0A239Q2I8"/>
<proteinExistence type="inferred from homology"/>
<reference evidence="4 5" key="1">
    <citation type="submission" date="2017-07" db="EMBL/GenBank/DDBJ databases">
        <authorList>
            <person name="Sun Z.S."/>
            <person name="Albrecht U."/>
            <person name="Echele G."/>
            <person name="Lee C.C."/>
        </authorList>
    </citation>
    <scope>NUCLEOTIDE SEQUENCE [LARGE SCALE GENOMIC DNA]</scope>
    <source>
        <strain evidence="4 5">DSM 14827</strain>
    </source>
</reference>
<dbReference type="Gene3D" id="3.40.605.10">
    <property type="entry name" value="Aldehyde Dehydrogenase, Chain A, domain 1"/>
    <property type="match status" value="1"/>
</dbReference>
<keyword evidence="2" id="KW-0560">Oxidoreductase</keyword>